<evidence type="ECO:0000313" key="1">
    <source>
        <dbReference type="EMBL" id="ETJ39593.1"/>
    </source>
</evidence>
<proteinExistence type="predicted"/>
<reference evidence="1" key="1">
    <citation type="submission" date="2013-12" db="EMBL/GenBank/DDBJ databases">
        <title>A Varibaculum cambriense genome reconstructed from a premature infant gut community with otherwise low bacterial novelty that shifts toward anaerobic metabolism during the third week of life.</title>
        <authorList>
            <person name="Brown C.T."/>
            <person name="Sharon I."/>
            <person name="Thomas B.C."/>
            <person name="Castelle C.J."/>
            <person name="Morowitz M.J."/>
            <person name="Banfield J.F."/>
        </authorList>
    </citation>
    <scope>NUCLEOTIDE SEQUENCE</scope>
</reference>
<dbReference type="AlphaFoldDB" id="W1YAJ2"/>
<dbReference type="EMBL" id="AZMM01006534">
    <property type="protein sequence ID" value="ETJ39593.1"/>
    <property type="molecule type" value="Genomic_DNA"/>
</dbReference>
<comment type="caution">
    <text evidence="1">The sequence shown here is derived from an EMBL/GenBank/DDBJ whole genome shotgun (WGS) entry which is preliminary data.</text>
</comment>
<name>W1YAJ2_9ZZZZ</name>
<gene>
    <name evidence="1" type="ORF">Q604_UNBC06534G0001</name>
</gene>
<protein>
    <submittedName>
        <fullName evidence="1">Uncharacterized protein</fullName>
    </submittedName>
</protein>
<sequence>MRRGCQRHIANLTLEQVRGDDARG</sequence>
<accession>W1YAJ2</accession>
<feature type="non-terminal residue" evidence="1">
    <location>
        <position position="24"/>
    </location>
</feature>
<organism evidence="1">
    <name type="scientific">human gut metagenome</name>
    <dbReference type="NCBI Taxonomy" id="408170"/>
    <lineage>
        <taxon>unclassified sequences</taxon>
        <taxon>metagenomes</taxon>
        <taxon>organismal metagenomes</taxon>
    </lineage>
</organism>